<gene>
    <name evidence="2" type="ORF">JAAARDRAFT_201262</name>
    <name evidence="3" type="ORF">JAAARDRAFT_79714</name>
</gene>
<dbReference type="Proteomes" id="UP000027265">
    <property type="component" value="Unassembled WGS sequence"/>
</dbReference>
<dbReference type="EMBL" id="KL197724">
    <property type="protein sequence ID" value="KDQ55768.1"/>
    <property type="molecule type" value="Genomic_DNA"/>
</dbReference>
<evidence type="ECO:0000313" key="4">
    <source>
        <dbReference type="Proteomes" id="UP000027265"/>
    </source>
</evidence>
<feature type="compositionally biased region" description="Basic and acidic residues" evidence="1">
    <location>
        <begin position="69"/>
        <end position="84"/>
    </location>
</feature>
<feature type="region of interest" description="Disordered" evidence="1">
    <location>
        <begin position="126"/>
        <end position="146"/>
    </location>
</feature>
<feature type="compositionally biased region" description="Basic and acidic residues" evidence="1">
    <location>
        <begin position="1"/>
        <end position="21"/>
    </location>
</feature>
<feature type="region of interest" description="Disordered" evidence="1">
    <location>
        <begin position="69"/>
        <end position="106"/>
    </location>
</feature>
<name>A0A067PLJ5_9AGAM</name>
<protein>
    <submittedName>
        <fullName evidence="3">Uncharacterized protein</fullName>
    </submittedName>
</protein>
<feature type="compositionally biased region" description="Polar residues" evidence="1">
    <location>
        <begin position="238"/>
        <end position="253"/>
    </location>
</feature>
<feature type="region of interest" description="Disordered" evidence="1">
    <location>
        <begin position="1"/>
        <end position="23"/>
    </location>
</feature>
<organism evidence="3 4">
    <name type="scientific">Jaapia argillacea MUCL 33604</name>
    <dbReference type="NCBI Taxonomy" id="933084"/>
    <lineage>
        <taxon>Eukaryota</taxon>
        <taxon>Fungi</taxon>
        <taxon>Dikarya</taxon>
        <taxon>Basidiomycota</taxon>
        <taxon>Agaricomycotina</taxon>
        <taxon>Agaricomycetes</taxon>
        <taxon>Agaricomycetidae</taxon>
        <taxon>Jaapiales</taxon>
        <taxon>Jaapiaceae</taxon>
        <taxon>Jaapia</taxon>
    </lineage>
</organism>
<evidence type="ECO:0000313" key="2">
    <source>
        <dbReference type="EMBL" id="KDQ48971.1"/>
    </source>
</evidence>
<accession>A0A067PLJ5</accession>
<dbReference type="EMBL" id="KL197889">
    <property type="protein sequence ID" value="KDQ48971.1"/>
    <property type="molecule type" value="Genomic_DNA"/>
</dbReference>
<reference evidence="4" key="1">
    <citation type="journal article" date="2014" name="Proc. Natl. Acad. Sci. U.S.A.">
        <title>Extensive sampling of basidiomycete genomes demonstrates inadequacy of the white-rot/brown-rot paradigm for wood decay fungi.</title>
        <authorList>
            <person name="Riley R."/>
            <person name="Salamov A.A."/>
            <person name="Brown D.W."/>
            <person name="Nagy L.G."/>
            <person name="Floudas D."/>
            <person name="Held B.W."/>
            <person name="Levasseur A."/>
            <person name="Lombard V."/>
            <person name="Morin E."/>
            <person name="Otillar R."/>
            <person name="Lindquist E.A."/>
            <person name="Sun H."/>
            <person name="LaButti K.M."/>
            <person name="Schmutz J."/>
            <person name="Jabbour D."/>
            <person name="Luo H."/>
            <person name="Baker S.E."/>
            <person name="Pisabarro A.G."/>
            <person name="Walton J.D."/>
            <person name="Blanchette R.A."/>
            <person name="Henrissat B."/>
            <person name="Martin F."/>
            <person name="Cullen D."/>
            <person name="Hibbett D.S."/>
            <person name="Grigoriev I.V."/>
        </authorList>
    </citation>
    <scope>NUCLEOTIDE SEQUENCE [LARGE SCALE GENOMIC DNA]</scope>
    <source>
        <strain evidence="4">MUCL 33604</strain>
    </source>
</reference>
<dbReference type="HOGENOM" id="CLU_024942_0_0_1"/>
<sequence length="563" mass="61688">MPRPKRSSEEVQRMAKAKADQDALMAKTQEEQILMIAQMETNDADVEDREEDGAVRCLADIEETEIVEKSDSADNLEADVRVDREDEDEDEAANVGRQKATKRKKKFVKGEARAAIDEAKTKIAQTKSAQTKTAGKKPLISKNPVAGLAPNWKARAALDDGSINLDSGTPLGGLTDADLEQEKPIHPKTKTTVRENDFICIRDTDSEGEVEVSTPTPKPKSRSTAKRPPTLVAKQPTVKPTPQRLNPTKSSTPAPRIKQEAIAPTPPSIQDDVAAAEVAKLPKFARGRWQSRFLPTLYAWFASSTEPFGLLSPDDKAGAERALQALVKLCYPDDNYTVGWNGPICTAACRLVNLLRVESKLSRIQARTRLSDRRSQIGKRALTLVQAYDKFRGKSVEEVSAFARYAVLSGPALWGLPAKQGVKSTSPAYVAPNNLFYSSFVIDTLAPFLKLTQGSVYEKKNPTGALALVAVAVERAFTAYYTGEYVAPTAQFSKEHMSNMVKDQLVNITSLTSRRWKEILALCAKANGIDPTVPQPNALMGSDERRAMYIPSSPTPESGDEEE</sequence>
<feature type="region of interest" description="Disordered" evidence="1">
    <location>
        <begin position="201"/>
        <end position="256"/>
    </location>
</feature>
<feature type="region of interest" description="Disordered" evidence="1">
    <location>
        <begin position="536"/>
        <end position="563"/>
    </location>
</feature>
<evidence type="ECO:0000313" key="3">
    <source>
        <dbReference type="EMBL" id="KDQ55768.1"/>
    </source>
</evidence>
<evidence type="ECO:0000256" key="1">
    <source>
        <dbReference type="SAM" id="MobiDB-lite"/>
    </source>
</evidence>
<proteinExistence type="predicted"/>
<dbReference type="OrthoDB" id="3070163at2759"/>
<reference evidence="3" key="2">
    <citation type="journal article" date="2014" name="Proc. Natl. Acad. Sci. U.S.A.">
        <title>Extensive sampling of basidiomycete genomes demonstrates inadequacy of the white rot/brown rot paradigm for wood decay fungi.</title>
        <authorList>
            <person name="Riley R."/>
            <person name="Salamov A.A."/>
            <person name="Brown D.W."/>
            <person name="Nagy L.G."/>
            <person name="Floudas D."/>
            <person name="Held B.W."/>
            <person name="Levasseur A."/>
            <person name="Lombard V."/>
            <person name="Morin E."/>
            <person name="Otillar R."/>
            <person name="Lindquist E.A."/>
            <person name="Sun H."/>
            <person name="LaButti K.M."/>
            <person name="Schmutz J."/>
            <person name="Jabbour D."/>
            <person name="Luo H."/>
            <person name="Baker S.E."/>
            <person name="Pisabarro A.G."/>
            <person name="Walton J.D."/>
            <person name="Blanchette R.A."/>
            <person name="Henrissat B."/>
            <person name="Martin F."/>
            <person name="Cullen D."/>
            <person name="Hibbett D.S."/>
            <person name="Grigoriev I.V."/>
        </authorList>
    </citation>
    <scope>NUCLEOTIDE SEQUENCE</scope>
    <source>
        <strain evidence="3">MUCL 33604</strain>
    </source>
</reference>
<dbReference type="AlphaFoldDB" id="A0A067PLJ5"/>
<keyword evidence="4" id="KW-1185">Reference proteome</keyword>